<keyword evidence="5 6" id="KW-0472">Membrane</keyword>
<dbReference type="GO" id="GO:0005886">
    <property type="term" value="C:plasma membrane"/>
    <property type="evidence" value="ECO:0007669"/>
    <property type="project" value="TreeGrafter"/>
</dbReference>
<feature type="transmembrane region" description="Helical" evidence="6">
    <location>
        <begin position="98"/>
        <end position="124"/>
    </location>
</feature>
<sequence>MLPATGPEHISPLAVVLATTLIVFTALLSLVVRLKLHCQILVAAARCILQLGILGYILKPIFLYNAWWLVVGYAFLMLLVGTFEAYARPAYTYKGMLVHIFICLGSYAATFLAFAMMIIIQIHPWYQPQYFIPVLGMLLGSAISGISIGLSTILEELSSDKDRLELLLSLGASRWEATQSLIQRACKVALTPILNQMNIAGLVSIPGMMTGQILGGSDPLQAARYQMIVMFTIAATTAMSSVSAIGLATSWIVDGDHQIISARLSQRNRIAFKVQHNMPHNAVHEYNAMMRGLAHAAAMQGHWQHDEFRQLESVRAGAKQMPDHRRVKHEQK</sequence>
<feature type="transmembrane region" description="Helical" evidence="6">
    <location>
        <begin position="64"/>
        <end position="86"/>
    </location>
</feature>
<evidence type="ECO:0000313" key="8">
    <source>
        <dbReference type="Proteomes" id="UP001438707"/>
    </source>
</evidence>
<comment type="caution">
    <text evidence="7">The sequence shown here is derived from an EMBL/GenBank/DDBJ whole genome shotgun (WGS) entry which is preliminary data.</text>
</comment>
<comment type="similarity">
    <text evidence="2">Belongs to the UPF0014 family.</text>
</comment>
<dbReference type="AlphaFoldDB" id="A0AAW1RK11"/>
<evidence type="ECO:0000256" key="6">
    <source>
        <dbReference type="SAM" id="Phobius"/>
    </source>
</evidence>
<dbReference type="PANTHER" id="PTHR30028:SF0">
    <property type="entry name" value="PROTEIN ALUMINUM SENSITIVE 3"/>
    <property type="match status" value="1"/>
</dbReference>
<evidence type="ECO:0000256" key="2">
    <source>
        <dbReference type="ARBA" id="ARBA00005268"/>
    </source>
</evidence>
<feature type="transmembrane region" description="Helical" evidence="6">
    <location>
        <begin position="39"/>
        <end position="58"/>
    </location>
</feature>
<dbReference type="InterPro" id="IPR005226">
    <property type="entry name" value="UPF0014_fam"/>
</dbReference>
<dbReference type="Proteomes" id="UP001438707">
    <property type="component" value="Unassembled WGS sequence"/>
</dbReference>
<dbReference type="Pfam" id="PF03649">
    <property type="entry name" value="UPF0014"/>
    <property type="match status" value="1"/>
</dbReference>
<organism evidence="7 8">
    <name type="scientific">Apatococcus lobatus</name>
    <dbReference type="NCBI Taxonomy" id="904363"/>
    <lineage>
        <taxon>Eukaryota</taxon>
        <taxon>Viridiplantae</taxon>
        <taxon>Chlorophyta</taxon>
        <taxon>core chlorophytes</taxon>
        <taxon>Trebouxiophyceae</taxon>
        <taxon>Chlorellales</taxon>
        <taxon>Chlorellaceae</taxon>
        <taxon>Apatococcus</taxon>
    </lineage>
</organism>
<name>A0AAW1RK11_9CHLO</name>
<protein>
    <submittedName>
        <fullName evidence="7">Uncharacterized protein</fullName>
    </submittedName>
</protein>
<accession>A0AAW1RK11</accession>
<keyword evidence="4 6" id="KW-1133">Transmembrane helix</keyword>
<gene>
    <name evidence="7" type="ORF">WJX74_009557</name>
</gene>
<evidence type="ECO:0000313" key="7">
    <source>
        <dbReference type="EMBL" id="KAK9833908.1"/>
    </source>
</evidence>
<evidence type="ECO:0000256" key="4">
    <source>
        <dbReference type="ARBA" id="ARBA00022989"/>
    </source>
</evidence>
<feature type="transmembrane region" description="Helical" evidence="6">
    <location>
        <begin position="130"/>
        <end position="154"/>
    </location>
</feature>
<evidence type="ECO:0000256" key="1">
    <source>
        <dbReference type="ARBA" id="ARBA00004141"/>
    </source>
</evidence>
<keyword evidence="8" id="KW-1185">Reference proteome</keyword>
<dbReference type="EMBL" id="JALJOS010000010">
    <property type="protein sequence ID" value="KAK9833908.1"/>
    <property type="molecule type" value="Genomic_DNA"/>
</dbReference>
<dbReference type="PANTHER" id="PTHR30028">
    <property type="entry name" value="UPF0014 INNER MEMBRANE PROTEIN YBBM-RELATED"/>
    <property type="match status" value="1"/>
</dbReference>
<reference evidence="7 8" key="1">
    <citation type="journal article" date="2024" name="Nat. Commun.">
        <title>Phylogenomics reveals the evolutionary origins of lichenization in chlorophyte algae.</title>
        <authorList>
            <person name="Puginier C."/>
            <person name="Libourel C."/>
            <person name="Otte J."/>
            <person name="Skaloud P."/>
            <person name="Haon M."/>
            <person name="Grisel S."/>
            <person name="Petersen M."/>
            <person name="Berrin J.G."/>
            <person name="Delaux P.M."/>
            <person name="Dal Grande F."/>
            <person name="Keller J."/>
        </authorList>
    </citation>
    <scope>NUCLEOTIDE SEQUENCE [LARGE SCALE GENOMIC DNA]</scope>
    <source>
        <strain evidence="7 8">SAG 2145</strain>
    </source>
</reference>
<keyword evidence="3 6" id="KW-0812">Transmembrane</keyword>
<evidence type="ECO:0000256" key="5">
    <source>
        <dbReference type="ARBA" id="ARBA00023136"/>
    </source>
</evidence>
<feature type="transmembrane region" description="Helical" evidence="6">
    <location>
        <begin position="12"/>
        <end position="32"/>
    </location>
</feature>
<feature type="transmembrane region" description="Helical" evidence="6">
    <location>
        <begin position="228"/>
        <end position="253"/>
    </location>
</feature>
<evidence type="ECO:0000256" key="3">
    <source>
        <dbReference type="ARBA" id="ARBA00022692"/>
    </source>
</evidence>
<proteinExistence type="inferred from homology"/>
<comment type="subcellular location">
    <subcellularLocation>
        <location evidence="1">Membrane</location>
        <topology evidence="1">Multi-pass membrane protein</topology>
    </subcellularLocation>
</comment>